<comment type="caution">
    <text evidence="1">The sequence shown here is derived from an EMBL/GenBank/DDBJ whole genome shotgun (WGS) entry which is preliminary data.</text>
</comment>
<gene>
    <name evidence="1" type="ORF">TIFTF001_018988</name>
</gene>
<dbReference type="AlphaFoldDB" id="A0AA88D8H2"/>
<proteinExistence type="predicted"/>
<keyword evidence="2" id="KW-1185">Reference proteome</keyword>
<evidence type="ECO:0000313" key="1">
    <source>
        <dbReference type="EMBL" id="GMN49823.1"/>
    </source>
</evidence>
<dbReference type="Proteomes" id="UP001187192">
    <property type="component" value="Unassembled WGS sequence"/>
</dbReference>
<dbReference type="EMBL" id="BTGU01000032">
    <property type="protein sequence ID" value="GMN49823.1"/>
    <property type="molecule type" value="Genomic_DNA"/>
</dbReference>
<accession>A0AA88D8H2</accession>
<organism evidence="1 2">
    <name type="scientific">Ficus carica</name>
    <name type="common">Common fig</name>
    <dbReference type="NCBI Taxonomy" id="3494"/>
    <lineage>
        <taxon>Eukaryota</taxon>
        <taxon>Viridiplantae</taxon>
        <taxon>Streptophyta</taxon>
        <taxon>Embryophyta</taxon>
        <taxon>Tracheophyta</taxon>
        <taxon>Spermatophyta</taxon>
        <taxon>Magnoliopsida</taxon>
        <taxon>eudicotyledons</taxon>
        <taxon>Gunneridae</taxon>
        <taxon>Pentapetalae</taxon>
        <taxon>rosids</taxon>
        <taxon>fabids</taxon>
        <taxon>Rosales</taxon>
        <taxon>Moraceae</taxon>
        <taxon>Ficeae</taxon>
        <taxon>Ficus</taxon>
    </lineage>
</organism>
<sequence length="111" mass="12449">MFEEQDLETGIENIYLDMLGSWNPPELEQGRSELGNPKEASWTEKVEELEREGWAVLGVVKDFEEERGGEFGGKIEAFEEWDPVVSLQENGRDLGGEVVSLEFGSPTLGSR</sequence>
<name>A0AA88D8H2_FICCA</name>
<evidence type="ECO:0000313" key="2">
    <source>
        <dbReference type="Proteomes" id="UP001187192"/>
    </source>
</evidence>
<reference evidence="1" key="1">
    <citation type="submission" date="2023-07" db="EMBL/GenBank/DDBJ databases">
        <title>draft genome sequence of fig (Ficus carica).</title>
        <authorList>
            <person name="Takahashi T."/>
            <person name="Nishimura K."/>
        </authorList>
    </citation>
    <scope>NUCLEOTIDE SEQUENCE</scope>
</reference>
<protein>
    <submittedName>
        <fullName evidence="1">Uncharacterized protein</fullName>
    </submittedName>
</protein>